<proteinExistence type="predicted"/>
<dbReference type="Proteomes" id="UP000463927">
    <property type="component" value="Segment"/>
</dbReference>
<evidence type="ECO:0000313" key="1">
    <source>
        <dbReference type="EMBL" id="QHB39337.1"/>
    </source>
</evidence>
<accession>A0A6B9LB77</accession>
<gene>
    <name evidence="1" type="ORF">lillamy95_gp017</name>
</gene>
<evidence type="ECO:0000313" key="2">
    <source>
        <dbReference type="Proteomes" id="UP000463927"/>
    </source>
</evidence>
<reference evidence="1 2" key="1">
    <citation type="journal article" date="2020" name="Viruses">
        <title>Diversity and Host Interactions Among Virulent and Temperate Baltic Sea Flavobacterium Phages.</title>
        <authorList>
            <person name="Nilsson E."/>
            <person name="Bayfield O.W."/>
            <person name="Lundin D."/>
            <person name="Antson A.A."/>
            <person name="Holmfeldt K."/>
        </authorList>
    </citation>
    <scope>NUCLEOTIDE SEQUENCE [LARGE SCALE GENOMIC DNA]</scope>
</reference>
<name>A0A6B9LB77_9CAUD</name>
<sequence>MKLISMTDFVLDKYKNAPIEDYDQVNETFINSVIKYAEFLKQPLKLEMFVPCVDNEPFNYSKHGNKKEFEQAKDKVLFENYSVVKQSTYFIVVDSHGRNVWLSWNESKTIESLINEVTEVSLTPNAIKRIFG</sequence>
<protein>
    <submittedName>
        <fullName evidence="1">Uncharacterized protein</fullName>
    </submittedName>
</protein>
<dbReference type="EMBL" id="MN812216">
    <property type="protein sequence ID" value="QHB39337.1"/>
    <property type="molecule type" value="Genomic_DNA"/>
</dbReference>
<organism evidence="1 2">
    <name type="scientific">Flavobacterium phage vB_FspS_lillamy9-5</name>
    <dbReference type="NCBI Taxonomy" id="2686255"/>
    <lineage>
        <taxon>Viruses</taxon>
        <taxon>Duplodnaviria</taxon>
        <taxon>Heunggongvirae</taxon>
        <taxon>Uroviricota</taxon>
        <taxon>Caudoviricetes</taxon>
        <taxon>Lillamyvirus</taxon>
        <taxon>Lillamyvirus lillamy</taxon>
    </lineage>
</organism>